<organism evidence="4 5">
    <name type="scientific">Albimonas donghaensis</name>
    <dbReference type="NCBI Taxonomy" id="356660"/>
    <lineage>
        <taxon>Bacteria</taxon>
        <taxon>Pseudomonadati</taxon>
        <taxon>Pseudomonadota</taxon>
        <taxon>Alphaproteobacteria</taxon>
        <taxon>Rhodobacterales</taxon>
        <taxon>Paracoccaceae</taxon>
        <taxon>Albimonas</taxon>
    </lineage>
</organism>
<keyword evidence="1" id="KW-0808">Transferase</keyword>
<evidence type="ECO:0000313" key="5">
    <source>
        <dbReference type="Proteomes" id="UP000199118"/>
    </source>
</evidence>
<dbReference type="InterPro" id="IPR016181">
    <property type="entry name" value="Acyl_CoA_acyltransferase"/>
</dbReference>
<dbReference type="GO" id="GO:0016747">
    <property type="term" value="F:acyltransferase activity, transferring groups other than amino-acyl groups"/>
    <property type="evidence" value="ECO:0007669"/>
    <property type="project" value="InterPro"/>
</dbReference>
<evidence type="ECO:0000259" key="3">
    <source>
        <dbReference type="PROSITE" id="PS51186"/>
    </source>
</evidence>
<protein>
    <submittedName>
        <fullName evidence="4">Ribosomal protein S18 acetylase RimI</fullName>
    </submittedName>
</protein>
<dbReference type="PROSITE" id="PS51186">
    <property type="entry name" value="GNAT"/>
    <property type="match status" value="1"/>
</dbReference>
<dbReference type="STRING" id="356660.SAMN05444336_102297"/>
<evidence type="ECO:0000313" key="4">
    <source>
        <dbReference type="EMBL" id="SDW76800.1"/>
    </source>
</evidence>
<dbReference type="Pfam" id="PF00583">
    <property type="entry name" value="Acetyltransf_1"/>
    <property type="match status" value="1"/>
</dbReference>
<evidence type="ECO:0000256" key="1">
    <source>
        <dbReference type="ARBA" id="ARBA00022679"/>
    </source>
</evidence>
<keyword evidence="2" id="KW-0012">Acyltransferase</keyword>
<keyword evidence="4" id="KW-0689">Ribosomal protein</keyword>
<dbReference type="Proteomes" id="UP000199118">
    <property type="component" value="Unassembled WGS sequence"/>
</dbReference>
<gene>
    <name evidence="4" type="ORF">SAMN05444336_102297</name>
</gene>
<dbReference type="Gene3D" id="3.40.630.30">
    <property type="match status" value="1"/>
</dbReference>
<dbReference type="InterPro" id="IPR000182">
    <property type="entry name" value="GNAT_dom"/>
</dbReference>
<proteinExistence type="predicted"/>
<dbReference type="EMBL" id="FNMZ01000002">
    <property type="protein sequence ID" value="SDW76800.1"/>
    <property type="molecule type" value="Genomic_DNA"/>
</dbReference>
<dbReference type="CDD" id="cd04301">
    <property type="entry name" value="NAT_SF"/>
    <property type="match status" value="1"/>
</dbReference>
<dbReference type="RefSeq" id="WP_245710447.1">
    <property type="nucleotide sequence ID" value="NZ_FNMZ01000002.1"/>
</dbReference>
<dbReference type="SUPFAM" id="SSF55729">
    <property type="entry name" value="Acyl-CoA N-acyltransferases (Nat)"/>
    <property type="match status" value="1"/>
</dbReference>
<keyword evidence="5" id="KW-1185">Reference proteome</keyword>
<accession>A0A1H2W891</accession>
<dbReference type="PANTHER" id="PTHR43877:SF2">
    <property type="entry name" value="AMINOALKYLPHOSPHONATE N-ACETYLTRANSFERASE-RELATED"/>
    <property type="match status" value="1"/>
</dbReference>
<dbReference type="PANTHER" id="PTHR43877">
    <property type="entry name" value="AMINOALKYLPHOSPHONATE N-ACETYLTRANSFERASE-RELATED-RELATED"/>
    <property type="match status" value="1"/>
</dbReference>
<reference evidence="4 5" key="1">
    <citation type="submission" date="2016-10" db="EMBL/GenBank/DDBJ databases">
        <authorList>
            <person name="de Groot N.N."/>
        </authorList>
    </citation>
    <scope>NUCLEOTIDE SEQUENCE [LARGE SCALE GENOMIC DNA]</scope>
    <source>
        <strain evidence="4 5">DSM 17890</strain>
    </source>
</reference>
<feature type="domain" description="N-acetyltransferase" evidence="3">
    <location>
        <begin position="12"/>
        <end position="159"/>
    </location>
</feature>
<name>A0A1H2W891_9RHOB</name>
<sequence>MTDPAHPSLDALTFRDAREEDVPQLAAMLADDPIGAAREGANDDPAYLEAFRAIQAQSGNRLIVAEAGHGAVVGCLQLILMPGLSHKGAIRAEMENVRVALSHRSHGVGAKMVAHAIALAKAEGARLVQLTSDLARPDAHRFWLAQGFARSHAGFKMKL</sequence>
<keyword evidence="4" id="KW-0687">Ribonucleoprotein</keyword>
<dbReference type="AlphaFoldDB" id="A0A1H2W891"/>
<dbReference type="InterPro" id="IPR050832">
    <property type="entry name" value="Bact_Acetyltransf"/>
</dbReference>
<evidence type="ECO:0000256" key="2">
    <source>
        <dbReference type="ARBA" id="ARBA00023315"/>
    </source>
</evidence>
<dbReference type="GO" id="GO:0005840">
    <property type="term" value="C:ribosome"/>
    <property type="evidence" value="ECO:0007669"/>
    <property type="project" value="UniProtKB-KW"/>
</dbReference>